<feature type="compositionally biased region" description="Polar residues" evidence="1">
    <location>
        <begin position="187"/>
        <end position="199"/>
    </location>
</feature>
<dbReference type="AlphaFoldDB" id="A0A091MCI4"/>
<feature type="compositionally biased region" description="Gly residues" evidence="1">
    <location>
        <begin position="240"/>
        <end position="251"/>
    </location>
</feature>
<keyword evidence="3" id="KW-1185">Reference proteome</keyword>
<evidence type="ECO:0000313" key="2">
    <source>
        <dbReference type="EMBL" id="KFP71600.1"/>
    </source>
</evidence>
<feature type="non-terminal residue" evidence="2">
    <location>
        <position position="1"/>
    </location>
</feature>
<protein>
    <submittedName>
        <fullName evidence="2">XK-related protein 5</fullName>
    </submittedName>
</protein>
<evidence type="ECO:0000313" key="3">
    <source>
        <dbReference type="Proteomes" id="UP000053537"/>
    </source>
</evidence>
<accession>A0A091MCI4</accession>
<name>A0A091MCI4_9PASS</name>
<reference evidence="2 3" key="1">
    <citation type="submission" date="2014-04" db="EMBL/GenBank/DDBJ databases">
        <title>Genome evolution of avian class.</title>
        <authorList>
            <person name="Zhang G."/>
            <person name="Li C."/>
        </authorList>
    </citation>
    <scope>NUCLEOTIDE SEQUENCE [LARGE SCALE GENOMIC DNA]</scope>
    <source>
        <strain evidence="2">BGI_N310</strain>
    </source>
</reference>
<feature type="region of interest" description="Disordered" evidence="1">
    <location>
        <begin position="34"/>
        <end position="75"/>
    </location>
</feature>
<organism evidence="2 3">
    <name type="scientific">Acanthisitta chloris</name>
    <name type="common">rifleman</name>
    <dbReference type="NCBI Taxonomy" id="57068"/>
    <lineage>
        <taxon>Eukaryota</taxon>
        <taxon>Metazoa</taxon>
        <taxon>Chordata</taxon>
        <taxon>Craniata</taxon>
        <taxon>Vertebrata</taxon>
        <taxon>Euteleostomi</taxon>
        <taxon>Archelosauria</taxon>
        <taxon>Archosauria</taxon>
        <taxon>Dinosauria</taxon>
        <taxon>Saurischia</taxon>
        <taxon>Theropoda</taxon>
        <taxon>Coelurosauria</taxon>
        <taxon>Aves</taxon>
        <taxon>Neognathae</taxon>
        <taxon>Neoaves</taxon>
        <taxon>Telluraves</taxon>
        <taxon>Australaves</taxon>
        <taxon>Passeriformes</taxon>
        <taxon>Acanthisittidae</taxon>
        <taxon>Acanthisitta</taxon>
    </lineage>
</organism>
<dbReference type="Proteomes" id="UP000053537">
    <property type="component" value="Unassembled WGS sequence"/>
</dbReference>
<sequence length="251" mass="25674">GATALVVYYSLLHPKSTEIWQGFLETTCSAAADDDDISGESSQSDQNSGISGDKESLGEEGTKTDPKNGNSSSLLQSKGCLEDSWTNHHHWLLVKLALKTGDLSVISAAFGDGGVGEVYPGGWIMGKPADVEPGANLSLPMREICPQGVESGLPLRNGGGIKPSTSSAGMAQEDEAGHEPVFPPTVSHPNSFSPDSAEGSSVYFSVSTGGLTSPGTGTETVTCMALVQRDSKALPSPGCLGEGGGGESLGM</sequence>
<dbReference type="EMBL" id="KK823610">
    <property type="protein sequence ID" value="KFP71600.1"/>
    <property type="molecule type" value="Genomic_DNA"/>
</dbReference>
<gene>
    <name evidence="2" type="ORF">N310_10285</name>
</gene>
<feature type="region of interest" description="Disordered" evidence="1">
    <location>
        <begin position="232"/>
        <end position="251"/>
    </location>
</feature>
<feature type="non-terminal residue" evidence="2">
    <location>
        <position position="251"/>
    </location>
</feature>
<feature type="compositionally biased region" description="Basic and acidic residues" evidence="1">
    <location>
        <begin position="52"/>
        <end position="66"/>
    </location>
</feature>
<proteinExistence type="predicted"/>
<evidence type="ECO:0000256" key="1">
    <source>
        <dbReference type="SAM" id="MobiDB-lite"/>
    </source>
</evidence>
<feature type="region of interest" description="Disordered" evidence="1">
    <location>
        <begin position="152"/>
        <end position="199"/>
    </location>
</feature>
<feature type="compositionally biased region" description="Polar residues" evidence="1">
    <location>
        <begin position="39"/>
        <end position="50"/>
    </location>
</feature>